<dbReference type="Proteomes" id="UP000694701">
    <property type="component" value="Unplaced"/>
</dbReference>
<dbReference type="PROSITE" id="PS50027">
    <property type="entry name" value="EGF_LAM_2"/>
    <property type="match status" value="1"/>
</dbReference>
<dbReference type="GO" id="GO:0009952">
    <property type="term" value="P:anterior/posterior pattern specification"/>
    <property type="evidence" value="ECO:0007669"/>
    <property type="project" value="UniProtKB-ARBA"/>
</dbReference>
<dbReference type="CDD" id="cd15991">
    <property type="entry name" value="7tmB2_CELSR1"/>
    <property type="match status" value="1"/>
</dbReference>
<dbReference type="Gene3D" id="4.10.1240.10">
    <property type="entry name" value="GPCR, family 2, extracellular hormone receptor domain"/>
    <property type="match status" value="1"/>
</dbReference>
<dbReference type="Gene3D" id="2.60.120.200">
    <property type="match status" value="2"/>
</dbReference>
<evidence type="ECO:0000259" key="30">
    <source>
        <dbReference type="PROSITE" id="PS50227"/>
    </source>
</evidence>
<evidence type="ECO:0000256" key="25">
    <source>
        <dbReference type="SAM" id="Phobius"/>
    </source>
</evidence>
<dbReference type="Pfam" id="PF00002">
    <property type="entry name" value="7tm_2"/>
    <property type="match status" value="1"/>
</dbReference>
<dbReference type="FunFam" id="4.10.1240.10:FF:000021">
    <property type="entry name" value="Cadherin EGF LAG seven-pass G-type receptor"/>
    <property type="match status" value="1"/>
</dbReference>
<dbReference type="InterPro" id="IPR017981">
    <property type="entry name" value="GPCR_2-like_7TM"/>
</dbReference>
<keyword evidence="6 22" id="KW-0245">EGF-like domain</keyword>
<evidence type="ECO:0000259" key="29">
    <source>
        <dbReference type="PROSITE" id="PS50221"/>
    </source>
</evidence>
<dbReference type="InterPro" id="IPR001791">
    <property type="entry name" value="Laminin_G"/>
</dbReference>
<dbReference type="GO" id="GO:0005509">
    <property type="term" value="F:calcium ion binding"/>
    <property type="evidence" value="ECO:0007669"/>
    <property type="project" value="UniProtKB-UniRule"/>
</dbReference>
<dbReference type="GO" id="GO:0004930">
    <property type="term" value="F:G protein-coupled receptor activity"/>
    <property type="evidence" value="ECO:0007669"/>
    <property type="project" value="UniProtKB-KW"/>
</dbReference>
<comment type="subcellular location">
    <subcellularLocation>
        <location evidence="2">Cell membrane</location>
        <topology evidence="2">Multi-pass membrane protein</topology>
    </subcellularLocation>
</comment>
<keyword evidence="12 25" id="KW-1133">Transmembrane helix</keyword>
<dbReference type="InterPro" id="IPR020894">
    <property type="entry name" value="Cadherin_CS"/>
</dbReference>
<feature type="disulfide bond" evidence="22">
    <location>
        <begin position="1639"/>
        <end position="1648"/>
    </location>
</feature>
<dbReference type="CDD" id="cd00055">
    <property type="entry name" value="EGF_Lam"/>
    <property type="match status" value="2"/>
</dbReference>
<dbReference type="InterPro" id="IPR001879">
    <property type="entry name" value="GPCR_2_extracellular_dom"/>
</dbReference>
<dbReference type="Pfam" id="PF00008">
    <property type="entry name" value="EGF"/>
    <property type="match status" value="1"/>
</dbReference>
<dbReference type="InterPro" id="IPR002126">
    <property type="entry name" value="Cadherin-like_dom"/>
</dbReference>
<dbReference type="PROSITE" id="PS00232">
    <property type="entry name" value="CADHERIN_1"/>
    <property type="match status" value="7"/>
</dbReference>
<keyword evidence="7" id="KW-0597">Phosphoprotein</keyword>
<feature type="domain" description="Cadherin" evidence="32">
    <location>
        <begin position="215"/>
        <end position="322"/>
    </location>
</feature>
<dbReference type="PROSITE" id="PS01248">
    <property type="entry name" value="EGF_LAM_1"/>
    <property type="match status" value="1"/>
</dbReference>
<sequence length="2747" mass="304364">SLLLSTQKHPGATLANVSIGPEWTYRIDRSLTDKSLRHFVKIGRSDGLLSVARKVDCTRLPRNPVPLYLRIKSLLSENFILLHFNTFVHGQNCFIKYKRKNLNPDAYMYLLTGYETCFSLDSLPINIYERLPVSLRNSQMFRGRCVAKDQQLVISLTGANLCLPHKQRDEANLLCLMPNSLNSSLFVDVKLHLSRELDPWAKRQKRNVNSAPQFQLPNYQVSVPENEPSGTRVITLKAFDADDGDAGVIEYDMEALFDSRSNNLFQINPETGGITTLQPLDREVKDTHVFKVTATDRGTPKRSAIAYLTITVSDTNDHAPVFEQNEYRVSIRENVEVGFEVMTIRATDGDAPSNANMIYKIVNGDEVNTFFEIDPRNGLVKTRVRPDREVKTQYKLFVEANDQGREPGPRTATATVHILIEDENDNYPQFSEKRYVVQVPENIAVNSQVAVVKATDKDAGNNAKVHYSIINGNIKGQFYIHSPTGVIDVISPLDYEMMREYTLRVKAQDGGRPPLINGTGMVVIQVLDINDNAPMFVSTPFQASVLENVPVGYSVLHIQAIDADSGYNAHLEYMLTDTSPSFPFIINNNTGWITVSAELDRETTEFYNFGVEARDHGVPTMSSSASVSITILDVNDNVPTFTQHLYNLKVNEDAVVGTSVLTVTAVDRDVNSMVTYQISSGNTRNRFAITSQSGGGLITLALPLDYKQERQYLLTITASDGTRHDTAQVFINVTDANTHRPVFQSANYQVLVSEDRPVGSTVVVISATDEDTGENARITYVMEDNVPQFKIDPDTGAITTLIEIDYEDQASYTLAIIARDNGIPQKSDTTYVEIIVLDANDNAPQFLRDIYQGTVFEDAPVYTSVLQVSASDRDSGSNGRLSYTFQGGDDGEGDFFIEPYSGIIRTARKLDRENVALYNLKAFAVDKGVPPLKAAVDIHVSVLDINDNAPVFEKDELYFYVEENSAVGSTLARVSATDPDEGTNAQILYQIVEGNIPEVFQLDIFSGDLIALTDLDFETKMEYVIVVQATSAPLVSRATVHVLLVDVNDNVPVLQDFEIIFNNYITNKSSSFPTGVIGKVPARDPDVSDKLLYTFLEGNELKLLILNQDTGELKLSKDLDNNRPLEATMRVTVSGETHMIPHYLATVSLLKSSQLFGLRLCAVVERFPKSPLRVTLLYHFFECHISNISAYRCIQSCAKGNSWPKSIKTHFLCLPVPLFCQTSHINKSYCPFGINWFLLSCYFFLGETKTTVTPVVAGGVSDGQWHRVHLHYYNKPNIGRLGIPHGPSEEKVAVVAVDECDVAMALRFGGQIGNYSCAARGTQTGQKKSLDLTGPLLLGGVPNLPEDFPVQNQDFVGCIRNLTIDSKPIDMASFISNNGTLAGCAAKHDFCSQVVCQNGGVCVNRWNTHTCNCPLGYGGKNCEHVMPAPLHFDGHALVSWSETDITIAIPWYMGLMFRTRKSTGVLLQASAGDFSKISLMVSLVNNRHLRFQVFLGVRRVALLDFPQVCVDNGEWHHVLVELKSGKDGKDIKYMALVSLDYGMFQMTVEIGNELPGLKLRNLFIGGLLKKDGTVQAGFTGCMQGVRMGETSTNTGNINIRHATRIRVKDGCNIPDVCQSSLCPSHSRCADNWASHTCICEPGYFGRDCVDACLLNPCEYTSSCVRKPSTKRGYSCECGHNYYGQYCEHKGDQPCAHGWWGYPTCGPCNCDVSKGFKRDCNKTTGECSCKDNYFRPLGADTCYPCDCFPLGAHSRTCDPVTGQCPCKMGVVGRQCNRCDNPFAEVTVGGCVVVYDGCPKAFEDGIWWPRTMFGGPAATNCPKGSSGTAIRHCSDDKGWFPPELFNCTSLSFSKLKKESEDLHANASRMDGERSKSLAGLLHSATDHTARLFGNDVRTAYHLLASVLEHESLQQGFELTATHDADFNKNIIKAGSAIFDPVNKEHWEKIQRSDGGTAHLLHHFEEYANTLVQNMRKTYLRPFTIVTDNMIVALDFLGSTANQDKIPRFQEVNEVYSEELESSVLFPNLPKKSTGCHFETYAFTTEPPAQIEPTESFISVDGSDTVDLTPSIKKRRHAEQPDPPAVVMVMIYRSLGGLLPESYDPDRRSLRLPTRPVINTPVVSVVVHSDGEPLPTPLQRPITLNFRLLETHERTKPVCVYWNHSIPVSGGGAWSSKGCELVFRNSTHISCQCNHMTSFAVLMDISKREHGDVLPLKVVTYTTVSASLVALLITFLLLAILHKLRSNLHSIHKNLVAAIFLSELIFLTGINQTDSPFVCTVVAILLHYSYMCAFAWMFVEGLHIYRMLTEMRNINQGHMRFYYAIGWGIPAVITGLAVGLDPQGYGNADFCWLSVYDTLIWSITGPIAIINTVLIVLAAKASCGRRQRTEKSGAISALRVAFLLLLLISATWLLGLMAVNSDVLSFHYLFAILSCLQGICIFFFHCILNKDVRRNLKSVFTGKKVPVEDPSTTRATLLTRSLNGDVYTEDGGLYRTTIGEYNLMLFSLREKKRSISSNGGNVGHDEGDSSLFFHKSKKAEDSDSDSELSVDEHSSSCASSHSSDSEDEARHSRTKWNNERTPVHSTPKADAVSGQRKPYWLQEPPTASESEEPGGPEKLRVETKVNVELHQGNKLNHNGDVSQSESSPSQPNSNQLPRRGILKNKITYPPPLTDKNMKNRLREKLSDYNPAQIPRKTPSLGSNEGVRSGTEATSIIIKPPPLPPQSALNGMTVELGTSPLTLPDEDFDSE</sequence>
<dbReference type="Ensembl" id="ENSCCRT00020076035.1">
    <property type="protein sequence ID" value="ENSCCRP00020069177.1"/>
    <property type="gene ID" value="ENSCCRG00020031867.1"/>
</dbReference>
<dbReference type="Gene3D" id="1.20.1070.10">
    <property type="entry name" value="Rhodopsin 7-helix transmembrane proteins"/>
    <property type="match status" value="1"/>
</dbReference>
<evidence type="ECO:0000259" key="32">
    <source>
        <dbReference type="PROSITE" id="PS50268"/>
    </source>
</evidence>
<dbReference type="PROSITE" id="PS50227">
    <property type="entry name" value="G_PROTEIN_RECEP_F2_3"/>
    <property type="match status" value="1"/>
</dbReference>
<dbReference type="SMART" id="SM00303">
    <property type="entry name" value="GPS"/>
    <property type="match status" value="1"/>
</dbReference>
<proteinExistence type="inferred from homology"/>
<dbReference type="InterPro" id="IPR015919">
    <property type="entry name" value="Cadherin-like_sf"/>
</dbReference>
<feature type="domain" description="G-protein coupled receptors family 2 profile 1" evidence="30">
    <location>
        <begin position="1776"/>
        <end position="1849"/>
    </location>
</feature>
<organism evidence="33 34">
    <name type="scientific">Cyprinus carpio</name>
    <name type="common">Common carp</name>
    <dbReference type="NCBI Taxonomy" id="7962"/>
    <lineage>
        <taxon>Eukaryota</taxon>
        <taxon>Metazoa</taxon>
        <taxon>Chordata</taxon>
        <taxon>Craniata</taxon>
        <taxon>Vertebrata</taxon>
        <taxon>Euteleostomi</taxon>
        <taxon>Actinopterygii</taxon>
        <taxon>Neopterygii</taxon>
        <taxon>Teleostei</taxon>
        <taxon>Ostariophysi</taxon>
        <taxon>Cypriniformes</taxon>
        <taxon>Cyprinidae</taxon>
        <taxon>Cyprininae</taxon>
        <taxon>Cyprinus</taxon>
    </lineage>
</organism>
<feature type="disulfide bond" evidence="22">
    <location>
        <begin position="1413"/>
        <end position="1422"/>
    </location>
</feature>
<evidence type="ECO:0000259" key="31">
    <source>
        <dbReference type="PROSITE" id="PS50261"/>
    </source>
</evidence>
<dbReference type="Pfam" id="PF01825">
    <property type="entry name" value="GPS"/>
    <property type="match status" value="1"/>
</dbReference>
<evidence type="ECO:0000259" key="28">
    <source>
        <dbReference type="PROSITE" id="PS50027"/>
    </source>
</evidence>
<feature type="region of interest" description="Disordered" evidence="24">
    <location>
        <begin position="2533"/>
        <end position="2747"/>
    </location>
</feature>
<dbReference type="FunFam" id="2.60.40.60:FF:000023">
    <property type="entry name" value="Cadherin EGF LAG seven-pass G-type receptor 3"/>
    <property type="match status" value="2"/>
</dbReference>
<evidence type="ECO:0000256" key="6">
    <source>
        <dbReference type="ARBA" id="ARBA00022536"/>
    </source>
</evidence>
<feature type="domain" description="G-protein coupled receptors family 2 profile 2" evidence="31">
    <location>
        <begin position="2213"/>
        <end position="2446"/>
    </location>
</feature>
<keyword evidence="4" id="KW-0217">Developmental protein</keyword>
<dbReference type="PROSITE" id="PS50025">
    <property type="entry name" value="LAM_G_DOMAIN"/>
    <property type="match status" value="2"/>
</dbReference>
<protein>
    <submittedName>
        <fullName evidence="33">Cadherin EGF LAG seven-pass G-type receptor 1b</fullName>
    </submittedName>
</protein>
<dbReference type="FunFam" id="2.60.120.200:FF:000059">
    <property type="entry name" value="Cadherin EGF LAG seven-pass G-type receptor 1"/>
    <property type="match status" value="1"/>
</dbReference>
<feature type="domain" description="GAIN-B" evidence="29">
    <location>
        <begin position="2038"/>
        <end position="2206"/>
    </location>
</feature>
<evidence type="ECO:0000259" key="26">
    <source>
        <dbReference type="PROSITE" id="PS50025"/>
    </source>
</evidence>
<feature type="domain" description="Laminin G" evidence="26">
    <location>
        <begin position="1139"/>
        <end position="1384"/>
    </location>
</feature>
<feature type="domain" description="Cadherin" evidence="32">
    <location>
        <begin position="953"/>
        <end position="1054"/>
    </location>
</feature>
<keyword evidence="5" id="KW-1003">Cell membrane</keyword>
<evidence type="ECO:0000256" key="19">
    <source>
        <dbReference type="ARBA" id="ARBA00023278"/>
    </source>
</evidence>
<dbReference type="InterPro" id="IPR032471">
    <property type="entry name" value="AGRL2-4_GAIN_subdom_A"/>
</dbReference>
<feature type="disulfide bond" evidence="22">
    <location>
        <begin position="1677"/>
        <end position="1686"/>
    </location>
</feature>
<dbReference type="FunFam" id="1.20.1070.10:FF:000123">
    <property type="entry name" value="cadherin EGF LAG seven-pass G-type receptor 1 isoform X2"/>
    <property type="match status" value="1"/>
</dbReference>
<dbReference type="Pfam" id="PF00028">
    <property type="entry name" value="Cadherin"/>
    <property type="match status" value="8"/>
</dbReference>
<evidence type="ECO:0000256" key="8">
    <source>
        <dbReference type="ARBA" id="ARBA00022692"/>
    </source>
</evidence>
<feature type="compositionally biased region" description="Basic and acidic residues" evidence="24">
    <location>
        <begin position="2672"/>
        <end position="2683"/>
    </location>
</feature>
<dbReference type="FunFam" id="2.10.25.10:FF:000011">
    <property type="entry name" value="Cadherin EGF LAG seven-pass G-type receptor"/>
    <property type="match status" value="1"/>
</dbReference>
<dbReference type="CDD" id="cd00110">
    <property type="entry name" value="LamG"/>
    <property type="match status" value="2"/>
</dbReference>
<comment type="similarity">
    <text evidence="3">Belongs to the G-protein coupled receptor 2 family. LN-TM7 subfamily.</text>
</comment>
<feature type="domain" description="EGF-like" evidence="27">
    <location>
        <begin position="1650"/>
        <end position="1687"/>
    </location>
</feature>
<dbReference type="PRINTS" id="PR00205">
    <property type="entry name" value="CADHERIN"/>
</dbReference>
<comment type="function">
    <text evidence="1">Receptor that may have an important role in cell/cell signaling during nervous system formation.</text>
</comment>
<keyword evidence="16" id="KW-0675">Receptor</keyword>
<feature type="compositionally biased region" description="Low complexity" evidence="24">
    <location>
        <begin position="2639"/>
        <end position="2652"/>
    </location>
</feature>
<evidence type="ECO:0000256" key="2">
    <source>
        <dbReference type="ARBA" id="ARBA00004651"/>
    </source>
</evidence>
<name>A0A8C2GBQ6_CYPCA</name>
<feature type="domain" description="Cadherin" evidence="32">
    <location>
        <begin position="847"/>
        <end position="952"/>
    </location>
</feature>
<feature type="transmembrane region" description="Helical" evidence="25">
    <location>
        <begin position="2397"/>
        <end position="2416"/>
    </location>
</feature>
<keyword evidence="13" id="KW-0297">G-protein coupled receptor</keyword>
<dbReference type="SUPFAM" id="SSF81321">
    <property type="entry name" value="Family A G protein-coupled receptor-like"/>
    <property type="match status" value="1"/>
</dbReference>
<dbReference type="InterPro" id="IPR056286">
    <property type="entry name" value="Cadherin_CELSR1-3_9th"/>
</dbReference>
<keyword evidence="15 22" id="KW-1015">Disulfide bond</keyword>
<dbReference type="FunFam" id="2.10.25.10:FF:000113">
    <property type="entry name" value="Cadherin, EGF LAG seven-pass G-type receptor 3"/>
    <property type="match status" value="1"/>
</dbReference>
<keyword evidence="19" id="KW-0379">Hydroxylation</keyword>
<evidence type="ECO:0000256" key="11">
    <source>
        <dbReference type="ARBA" id="ARBA00022837"/>
    </source>
</evidence>
<dbReference type="Pfam" id="PF02210">
    <property type="entry name" value="Laminin_G_2"/>
    <property type="match status" value="2"/>
</dbReference>
<evidence type="ECO:0000313" key="34">
    <source>
        <dbReference type="Proteomes" id="UP000694701"/>
    </source>
</evidence>
<keyword evidence="9" id="KW-0732">Signal</keyword>
<evidence type="ECO:0000256" key="12">
    <source>
        <dbReference type="ARBA" id="ARBA00022989"/>
    </source>
</evidence>
<feature type="transmembrane region" description="Helical" evidence="25">
    <location>
        <begin position="2422"/>
        <end position="2445"/>
    </location>
</feature>
<dbReference type="SMART" id="SM00180">
    <property type="entry name" value="EGF_Lam"/>
    <property type="match status" value="1"/>
</dbReference>
<dbReference type="SMART" id="SM00282">
    <property type="entry name" value="LamG"/>
    <property type="match status" value="2"/>
</dbReference>
<dbReference type="PRINTS" id="PR00249">
    <property type="entry name" value="GPCRSECRETIN"/>
</dbReference>
<feature type="domain" description="Laminin G" evidence="26">
    <location>
        <begin position="1427"/>
        <end position="1611"/>
    </location>
</feature>
<feature type="transmembrane region" description="Helical" evidence="25">
    <location>
        <begin position="2274"/>
        <end position="2296"/>
    </location>
</feature>
<dbReference type="InterPro" id="IPR002049">
    <property type="entry name" value="LE_dom"/>
</dbReference>
<evidence type="ECO:0000256" key="3">
    <source>
        <dbReference type="ARBA" id="ARBA00010933"/>
    </source>
</evidence>
<dbReference type="SMART" id="SM00179">
    <property type="entry name" value="EGF_CA"/>
    <property type="match status" value="2"/>
</dbReference>
<evidence type="ECO:0000256" key="1">
    <source>
        <dbReference type="ARBA" id="ARBA00002066"/>
    </source>
</evidence>
<feature type="domain" description="Cadherin" evidence="32">
    <location>
        <begin position="323"/>
        <end position="430"/>
    </location>
</feature>
<evidence type="ECO:0000256" key="7">
    <source>
        <dbReference type="ARBA" id="ARBA00022553"/>
    </source>
</evidence>
<dbReference type="Gene3D" id="2.170.300.10">
    <property type="entry name" value="Tie2 ligand-binding domain superfamily"/>
    <property type="match status" value="1"/>
</dbReference>
<dbReference type="InterPro" id="IPR000203">
    <property type="entry name" value="GPS"/>
</dbReference>
<feature type="domain" description="Cadherin" evidence="32">
    <location>
        <begin position="642"/>
        <end position="743"/>
    </location>
</feature>
<feature type="disulfide bond" evidence="23">
    <location>
        <begin position="1765"/>
        <end position="1774"/>
    </location>
</feature>
<dbReference type="Pfam" id="PF16489">
    <property type="entry name" value="GAIN"/>
    <property type="match status" value="1"/>
</dbReference>
<evidence type="ECO:0000256" key="17">
    <source>
        <dbReference type="ARBA" id="ARBA00023180"/>
    </source>
</evidence>
<dbReference type="CDD" id="cd00054">
    <property type="entry name" value="EGF_CA"/>
    <property type="match status" value="2"/>
</dbReference>
<feature type="compositionally biased region" description="Basic and acidic residues" evidence="24">
    <location>
        <begin position="2612"/>
        <end position="2624"/>
    </location>
</feature>
<accession>A0A8C2GBQ6</accession>
<dbReference type="InterPro" id="IPR001881">
    <property type="entry name" value="EGF-like_Ca-bd_dom"/>
</dbReference>
<evidence type="ECO:0000259" key="27">
    <source>
        <dbReference type="PROSITE" id="PS50026"/>
    </source>
</evidence>
<dbReference type="PROSITE" id="PS50268">
    <property type="entry name" value="CADHERIN_2"/>
    <property type="match status" value="8"/>
</dbReference>
<feature type="transmembrane region" description="Helical" evidence="25">
    <location>
        <begin position="2215"/>
        <end position="2239"/>
    </location>
</feature>
<dbReference type="SMART" id="SM00181">
    <property type="entry name" value="EGF"/>
    <property type="match status" value="3"/>
</dbReference>
<dbReference type="PROSITE" id="PS50026">
    <property type="entry name" value="EGF_3"/>
    <property type="match status" value="3"/>
</dbReference>
<dbReference type="SUPFAM" id="SSF49899">
    <property type="entry name" value="Concanavalin A-like lectins/glucanases"/>
    <property type="match status" value="2"/>
</dbReference>
<feature type="domain" description="Cadherin" evidence="32">
    <location>
        <begin position="744"/>
        <end position="846"/>
    </location>
</feature>
<dbReference type="SUPFAM" id="SSF57196">
    <property type="entry name" value="EGF/Laminin"/>
    <property type="match status" value="1"/>
</dbReference>
<keyword evidence="8 25" id="KW-0812">Transmembrane</keyword>
<keyword evidence="10" id="KW-0677">Repeat</keyword>
<feature type="disulfide bond" evidence="23">
    <location>
        <begin position="1746"/>
        <end position="1763"/>
    </location>
</feature>
<feature type="transmembrane region" description="Helical" evidence="25">
    <location>
        <begin position="2356"/>
        <end position="2376"/>
    </location>
</feature>
<evidence type="ECO:0000256" key="15">
    <source>
        <dbReference type="ARBA" id="ARBA00023157"/>
    </source>
</evidence>
<reference evidence="33" key="1">
    <citation type="submission" date="2025-08" db="UniProtKB">
        <authorList>
            <consortium name="Ensembl"/>
        </authorList>
    </citation>
    <scope>IDENTIFICATION</scope>
</reference>
<dbReference type="PANTHER" id="PTHR24026">
    <property type="entry name" value="FAT ATYPICAL CADHERIN-RELATED"/>
    <property type="match status" value="1"/>
</dbReference>
<keyword evidence="14 25" id="KW-0472">Membrane</keyword>
<dbReference type="GO" id="GO:0009653">
    <property type="term" value="P:anatomical structure morphogenesis"/>
    <property type="evidence" value="ECO:0007669"/>
    <property type="project" value="UniProtKB-ARBA"/>
</dbReference>
<keyword evidence="11 21" id="KW-0106">Calcium</keyword>
<dbReference type="InterPro" id="IPR013320">
    <property type="entry name" value="ConA-like_dom_sf"/>
</dbReference>
<evidence type="ECO:0000256" key="16">
    <source>
        <dbReference type="ARBA" id="ARBA00023170"/>
    </source>
</evidence>
<feature type="domain" description="EGF-like" evidence="27">
    <location>
        <begin position="1613"/>
        <end position="1649"/>
    </location>
</feature>
<evidence type="ECO:0000256" key="18">
    <source>
        <dbReference type="ARBA" id="ARBA00023224"/>
    </source>
</evidence>
<dbReference type="PROSITE" id="PS00022">
    <property type="entry name" value="EGF_1"/>
    <property type="match status" value="3"/>
</dbReference>
<dbReference type="GO" id="GO:0005886">
    <property type="term" value="C:plasma membrane"/>
    <property type="evidence" value="ECO:0007669"/>
    <property type="project" value="UniProtKB-SubCell"/>
</dbReference>
<feature type="domain" description="EGF-like" evidence="27">
    <location>
        <begin position="1387"/>
        <end position="1423"/>
    </location>
</feature>
<keyword evidence="17" id="KW-0325">Glycoprotein</keyword>
<feature type="domain" description="Cadherin" evidence="32">
    <location>
        <begin position="431"/>
        <end position="536"/>
    </location>
</feature>
<dbReference type="FunFam" id="2.60.40.60:FF:000013">
    <property type="entry name" value="Cadherin EGF LAG seven-pass G-type receptor"/>
    <property type="match status" value="1"/>
</dbReference>
<dbReference type="Pfam" id="PF23592">
    <property type="entry name" value="Cadherin_CELSR2_9th"/>
    <property type="match status" value="1"/>
</dbReference>
<evidence type="ECO:0000256" key="9">
    <source>
        <dbReference type="ARBA" id="ARBA00022729"/>
    </source>
</evidence>
<dbReference type="FunFam" id="2.60.40.60:FF:000010">
    <property type="entry name" value="Cadherin EGF LAG seven-pass G-type receptor 3"/>
    <property type="match status" value="2"/>
</dbReference>
<dbReference type="PANTHER" id="PTHR24026:SF36">
    <property type="entry name" value="CADHERIN EGF LAG SEVEN-PASS G-TYPE RECEPTOR 1"/>
    <property type="match status" value="1"/>
</dbReference>
<dbReference type="Gene3D" id="2.60.220.50">
    <property type="match status" value="1"/>
</dbReference>
<evidence type="ECO:0000256" key="23">
    <source>
        <dbReference type="PROSITE-ProRule" id="PRU00460"/>
    </source>
</evidence>
<dbReference type="GO" id="GO:0007166">
    <property type="term" value="P:cell surface receptor signaling pathway"/>
    <property type="evidence" value="ECO:0007669"/>
    <property type="project" value="InterPro"/>
</dbReference>
<feature type="domain" description="Laminin EGF-like" evidence="28">
    <location>
        <begin position="1744"/>
        <end position="1791"/>
    </location>
</feature>
<dbReference type="Gene3D" id="2.60.40.60">
    <property type="entry name" value="Cadherins"/>
    <property type="match status" value="9"/>
</dbReference>
<dbReference type="InterPro" id="IPR000742">
    <property type="entry name" value="EGF"/>
</dbReference>
<evidence type="ECO:0000256" key="5">
    <source>
        <dbReference type="ARBA" id="ARBA00022475"/>
    </source>
</evidence>
<dbReference type="FunFam" id="2.60.40.60:FF:000038">
    <property type="entry name" value="Cadherin EGF LAG seven-pass G-type receptor 3"/>
    <property type="match status" value="1"/>
</dbReference>
<evidence type="ECO:0000256" key="24">
    <source>
        <dbReference type="SAM" id="MobiDB-lite"/>
    </source>
</evidence>
<evidence type="ECO:0000256" key="10">
    <source>
        <dbReference type="ARBA" id="ARBA00022737"/>
    </source>
</evidence>
<dbReference type="InterPro" id="IPR000832">
    <property type="entry name" value="GPCR_2_secretin-like"/>
</dbReference>
<dbReference type="SMART" id="SM00008">
    <property type="entry name" value="HormR"/>
    <property type="match status" value="1"/>
</dbReference>
<feature type="transmembrane region" description="Helical" evidence="25">
    <location>
        <begin position="2317"/>
        <end position="2336"/>
    </location>
</feature>
<feature type="disulfide bond" evidence="23">
    <location>
        <begin position="1744"/>
        <end position="1756"/>
    </location>
</feature>
<dbReference type="FunFam" id="2.60.40.60:FF:000029">
    <property type="entry name" value="Cadherin EGF LAG seven-pass G-type receptor 3"/>
    <property type="match status" value="1"/>
</dbReference>
<feature type="compositionally biased region" description="Basic and acidic residues" evidence="24">
    <location>
        <begin position="2565"/>
        <end position="2579"/>
    </location>
</feature>
<dbReference type="InterPro" id="IPR046338">
    <property type="entry name" value="GAIN_dom_sf"/>
</dbReference>
<feature type="transmembrane region" description="Helical" evidence="25">
    <location>
        <begin position="2251"/>
        <end position="2268"/>
    </location>
</feature>
<dbReference type="InterPro" id="IPR036445">
    <property type="entry name" value="GPCR_2_extracell_dom_sf"/>
</dbReference>
<dbReference type="Gene3D" id="2.10.25.10">
    <property type="entry name" value="Laminin"/>
    <property type="match status" value="2"/>
</dbReference>
<keyword evidence="18" id="KW-0807">Transducer</keyword>
<evidence type="ECO:0000313" key="33">
    <source>
        <dbReference type="Ensembl" id="ENSCCRP00020069177.1"/>
    </source>
</evidence>
<keyword evidence="20 23" id="KW-0424">Laminin EGF-like domain</keyword>
<dbReference type="FunFam" id="1.25.40.610:FF:000005">
    <property type="entry name" value="cadherin EGF LAG seven-pass G-type receptor 2"/>
    <property type="match status" value="1"/>
</dbReference>
<dbReference type="GO" id="GO:0007156">
    <property type="term" value="P:homophilic cell adhesion via plasma membrane adhesion molecules"/>
    <property type="evidence" value="ECO:0007669"/>
    <property type="project" value="InterPro"/>
</dbReference>
<dbReference type="Pfam" id="PF02793">
    <property type="entry name" value="HRM"/>
    <property type="match status" value="1"/>
</dbReference>
<evidence type="ECO:0000256" key="20">
    <source>
        <dbReference type="ARBA" id="ARBA00023292"/>
    </source>
</evidence>
<evidence type="ECO:0000256" key="14">
    <source>
        <dbReference type="ARBA" id="ARBA00023136"/>
    </source>
</evidence>
<dbReference type="PROSITE" id="PS01186">
    <property type="entry name" value="EGF_2"/>
    <property type="match status" value="1"/>
</dbReference>
<dbReference type="PROSITE" id="PS50221">
    <property type="entry name" value="GAIN_B"/>
    <property type="match status" value="1"/>
</dbReference>
<evidence type="ECO:0000256" key="21">
    <source>
        <dbReference type="PROSITE-ProRule" id="PRU00043"/>
    </source>
</evidence>
<feature type="domain" description="Cadherin" evidence="32">
    <location>
        <begin position="537"/>
        <end position="641"/>
    </location>
</feature>
<dbReference type="FunFam" id="2.60.40.60:FF:000040">
    <property type="entry name" value="cadherin EGF LAG seven-pass G-type receptor 3"/>
    <property type="match status" value="1"/>
</dbReference>
<evidence type="ECO:0000256" key="22">
    <source>
        <dbReference type="PROSITE-ProRule" id="PRU00076"/>
    </source>
</evidence>
<dbReference type="SUPFAM" id="SSF49313">
    <property type="entry name" value="Cadherin-like"/>
    <property type="match status" value="9"/>
</dbReference>
<dbReference type="SMART" id="SM00112">
    <property type="entry name" value="CA"/>
    <property type="match status" value="8"/>
</dbReference>
<dbReference type="FunFam" id="2.60.40.60:FF:000044">
    <property type="entry name" value="Cadherin, EGF LAG seven-pass G-type receptor 3"/>
    <property type="match status" value="1"/>
</dbReference>
<dbReference type="FunFam" id="2.60.120.200:FF:000563">
    <property type="entry name" value="Novel protein similar to human EGF LAG seven-pass G-type receptor 1 cadherin (CELSR1)"/>
    <property type="match status" value="1"/>
</dbReference>
<evidence type="ECO:0000256" key="13">
    <source>
        <dbReference type="ARBA" id="ARBA00023040"/>
    </source>
</evidence>
<evidence type="ECO:0000256" key="4">
    <source>
        <dbReference type="ARBA" id="ARBA00022473"/>
    </source>
</evidence>
<dbReference type="InterPro" id="IPR057244">
    <property type="entry name" value="GAIN_B"/>
</dbReference>
<dbReference type="Pfam" id="PF00053">
    <property type="entry name" value="EGF_laminin"/>
    <property type="match status" value="1"/>
</dbReference>
<dbReference type="PROSITE" id="PS50261">
    <property type="entry name" value="G_PROTEIN_RECEP_F2_4"/>
    <property type="match status" value="1"/>
</dbReference>
<dbReference type="CDD" id="cd11304">
    <property type="entry name" value="Cadherin_repeat"/>
    <property type="match status" value="8"/>
</dbReference>
<comment type="caution">
    <text evidence="22">Lacks conserved residue(s) required for the propagation of feature annotation.</text>
</comment>